<evidence type="ECO:0000256" key="9">
    <source>
        <dbReference type="ARBA" id="ARBA00022598"/>
    </source>
</evidence>
<dbReference type="InterPro" id="IPR004101">
    <property type="entry name" value="Mur_ligase_C"/>
</dbReference>
<dbReference type="SUPFAM" id="SSF53244">
    <property type="entry name" value="MurD-like peptide ligases, peptide-binding domain"/>
    <property type="match status" value="1"/>
</dbReference>
<dbReference type="PANTHER" id="PTHR11136:SF0">
    <property type="entry name" value="DIHYDROFOLATE SYNTHETASE-RELATED"/>
    <property type="match status" value="1"/>
</dbReference>
<dbReference type="InterPro" id="IPR013221">
    <property type="entry name" value="Mur_ligase_cen"/>
</dbReference>
<dbReference type="Gene3D" id="3.40.1190.10">
    <property type="entry name" value="Mur-like, catalytic domain"/>
    <property type="match status" value="1"/>
</dbReference>
<reference evidence="21 22" key="1">
    <citation type="submission" date="2019-07" db="EMBL/GenBank/DDBJ databases">
        <title>Georgenia wutianyii sp. nov. and Georgenia *** sp. nov. isolated from plateau pika (Ochotona curzoniae) in the Qinghai-Tibet plateau of China.</title>
        <authorList>
            <person name="Tian Z."/>
        </authorList>
    </citation>
    <scope>NUCLEOTIDE SEQUENCE [LARGE SCALE GENOMIC DNA]</scope>
    <source>
        <strain evidence="21 22">Z446</strain>
    </source>
</reference>
<dbReference type="NCBIfam" id="TIGR01499">
    <property type="entry name" value="folC"/>
    <property type="match status" value="1"/>
</dbReference>
<dbReference type="InterPro" id="IPR036565">
    <property type="entry name" value="Mur-like_cat_sf"/>
</dbReference>
<keyword evidence="22" id="KW-1185">Reference proteome</keyword>
<evidence type="ECO:0000256" key="2">
    <source>
        <dbReference type="ARBA" id="ARBA00004799"/>
    </source>
</evidence>
<keyword evidence="9" id="KW-0436">Ligase</keyword>
<evidence type="ECO:0000256" key="11">
    <source>
        <dbReference type="ARBA" id="ARBA00022741"/>
    </source>
</evidence>
<dbReference type="EMBL" id="VJXR01000026">
    <property type="protein sequence ID" value="TRW45263.1"/>
    <property type="molecule type" value="Genomic_DNA"/>
</dbReference>
<comment type="pathway">
    <text evidence="2">Cofactor biosynthesis; tetrahydrofolate biosynthesis; 7,8-dihydrofolate from 2-amino-4-hydroxy-6-hydroxymethyl-7,8-dihydropteridine diphosphate and 4-aminobenzoate: step 2/2.</text>
</comment>
<comment type="caution">
    <text evidence="21">The sequence shown here is derived from an EMBL/GenBank/DDBJ whole genome shotgun (WGS) entry which is preliminary data.</text>
</comment>
<dbReference type="Pfam" id="PF08245">
    <property type="entry name" value="Mur_ligase_M"/>
    <property type="match status" value="1"/>
</dbReference>
<comment type="catalytic activity">
    <reaction evidence="17">
        <text>7,8-dihydropteroate + L-glutamate + ATP = 7,8-dihydrofolate + ADP + phosphate + H(+)</text>
        <dbReference type="Rhea" id="RHEA:23584"/>
        <dbReference type="ChEBI" id="CHEBI:15378"/>
        <dbReference type="ChEBI" id="CHEBI:17839"/>
        <dbReference type="ChEBI" id="CHEBI:29985"/>
        <dbReference type="ChEBI" id="CHEBI:30616"/>
        <dbReference type="ChEBI" id="CHEBI:43474"/>
        <dbReference type="ChEBI" id="CHEBI:57451"/>
        <dbReference type="ChEBI" id="CHEBI:456216"/>
        <dbReference type="EC" id="6.3.2.12"/>
    </reaction>
</comment>
<evidence type="ECO:0000256" key="1">
    <source>
        <dbReference type="ARBA" id="ARBA00001946"/>
    </source>
</evidence>
<evidence type="ECO:0000256" key="5">
    <source>
        <dbReference type="ARBA" id="ARBA00011245"/>
    </source>
</evidence>
<evidence type="ECO:0000256" key="8">
    <source>
        <dbReference type="ARBA" id="ARBA00019357"/>
    </source>
</evidence>
<dbReference type="GO" id="GO:0046656">
    <property type="term" value="P:folic acid biosynthetic process"/>
    <property type="evidence" value="ECO:0007669"/>
    <property type="project" value="UniProtKB-KW"/>
</dbReference>
<evidence type="ECO:0000256" key="13">
    <source>
        <dbReference type="ARBA" id="ARBA00022842"/>
    </source>
</evidence>
<proteinExistence type="inferred from homology"/>
<evidence type="ECO:0000256" key="7">
    <source>
        <dbReference type="ARBA" id="ARBA00013025"/>
    </source>
</evidence>
<dbReference type="FunFam" id="3.40.1190.10:FF:000004">
    <property type="entry name" value="Dihydrofolate synthase/folylpolyglutamate synthase"/>
    <property type="match status" value="1"/>
</dbReference>
<keyword evidence="13" id="KW-0460">Magnesium</keyword>
<feature type="domain" description="Mur ligase C-terminal" evidence="19">
    <location>
        <begin position="430"/>
        <end position="552"/>
    </location>
</feature>
<dbReference type="SUPFAM" id="SSF53623">
    <property type="entry name" value="MurD-like peptide ligases, catalytic domain"/>
    <property type="match status" value="1"/>
</dbReference>
<dbReference type="Pfam" id="PF02875">
    <property type="entry name" value="Mur_ligase_C"/>
    <property type="match status" value="1"/>
</dbReference>
<protein>
    <recommendedName>
        <fullName evidence="8">Dihydrofolate synthase/folylpolyglutamate synthase</fullName>
        <ecNumber evidence="6">6.3.2.12</ecNumber>
        <ecNumber evidence="7">6.3.2.17</ecNumber>
    </recommendedName>
    <alternativeName>
        <fullName evidence="15">Tetrahydrofolylpolyglutamate synthase</fullName>
    </alternativeName>
</protein>
<dbReference type="GO" id="GO:0004326">
    <property type="term" value="F:tetrahydrofolylpolyglutamate synthase activity"/>
    <property type="evidence" value="ECO:0007669"/>
    <property type="project" value="UniProtKB-EC"/>
</dbReference>
<dbReference type="GO" id="GO:0046872">
    <property type="term" value="F:metal ion binding"/>
    <property type="evidence" value="ECO:0007669"/>
    <property type="project" value="UniProtKB-KW"/>
</dbReference>
<comment type="catalytic activity">
    <reaction evidence="16">
        <text>(6S)-5,6,7,8-tetrahydrofolyl-(gamma-L-Glu)(n) + L-glutamate + ATP = (6S)-5,6,7,8-tetrahydrofolyl-(gamma-L-Glu)(n+1) + ADP + phosphate + H(+)</text>
        <dbReference type="Rhea" id="RHEA:10580"/>
        <dbReference type="Rhea" id="RHEA-COMP:14738"/>
        <dbReference type="Rhea" id="RHEA-COMP:14740"/>
        <dbReference type="ChEBI" id="CHEBI:15378"/>
        <dbReference type="ChEBI" id="CHEBI:29985"/>
        <dbReference type="ChEBI" id="CHEBI:30616"/>
        <dbReference type="ChEBI" id="CHEBI:43474"/>
        <dbReference type="ChEBI" id="CHEBI:141005"/>
        <dbReference type="ChEBI" id="CHEBI:456216"/>
        <dbReference type="EC" id="6.3.2.17"/>
    </reaction>
</comment>
<evidence type="ECO:0000256" key="3">
    <source>
        <dbReference type="ARBA" id="ARBA00005150"/>
    </source>
</evidence>
<sequence length="574" mass="60721">MDQRTPDDVPEDGAPRPGQSEAGPAVGRHATGAARRDPAEAEREAQERIAAFMAAADAPDDEYAADGAVAAPDTPTDGDEHEAGLRALLGSALFTGPDPDVAEDVLHEEEAEPSDAQKQAFAVAHAQAEEAVRGIYLDILARAPEHDVQPSLQRVADVLELLGDPHRAYPVIHLTGTNGKTSTARMIERLLREKGLRTGRFTSPHLHSVRERIALDGEPISPEAFVATWEDVKPYIEMVDARSQADGGPRLSFFEVFTVMAYAAFADAPVDVAVVEVGMGGRWDATNVADGTVEVLTRIDRDHERWLGHTLEEIAGEKVGIITDRSTVLSAAQQEEVESVIMSAAAQHGARLLRDGQDLAVVDRQLGVGGQLLTLSTPAGVYQDVFLPLHGEHQAHNALLALAAVETFFGGAALDGGVVEQGFAGVDSPGRLELVRRSPTVLVDAAHNPAGIDALRAAVEEAFPFSHLVGVVGVMADKDAEGILAGLEPLLAEVVVTRATTDRAMDVEELAEVAADVFGEERVHVAERLDDAIDKAATLAEADPEEVVTSTGILVAGSVILAAEARALMGRTTA</sequence>
<dbReference type="EC" id="6.3.2.17" evidence="7"/>
<comment type="similarity">
    <text evidence="4">Belongs to the folylpolyglutamate synthase family.</text>
</comment>
<dbReference type="GO" id="GO:0005524">
    <property type="term" value="F:ATP binding"/>
    <property type="evidence" value="ECO:0007669"/>
    <property type="project" value="UniProtKB-KW"/>
</dbReference>
<dbReference type="GO" id="GO:0005737">
    <property type="term" value="C:cytoplasm"/>
    <property type="evidence" value="ECO:0007669"/>
    <property type="project" value="TreeGrafter"/>
</dbReference>
<dbReference type="EC" id="6.3.2.12" evidence="6"/>
<evidence type="ECO:0000256" key="12">
    <source>
        <dbReference type="ARBA" id="ARBA00022840"/>
    </source>
</evidence>
<dbReference type="PROSITE" id="PS01011">
    <property type="entry name" value="FOLYLPOLYGLU_SYNT_1"/>
    <property type="match status" value="1"/>
</dbReference>
<keyword evidence="12" id="KW-0067">ATP-binding</keyword>
<organism evidence="21 22">
    <name type="scientific">Georgenia yuyongxinii</name>
    <dbReference type="NCBI Taxonomy" id="2589797"/>
    <lineage>
        <taxon>Bacteria</taxon>
        <taxon>Bacillati</taxon>
        <taxon>Actinomycetota</taxon>
        <taxon>Actinomycetes</taxon>
        <taxon>Micrococcales</taxon>
        <taxon>Bogoriellaceae</taxon>
        <taxon>Georgenia</taxon>
    </lineage>
</organism>
<evidence type="ECO:0000256" key="6">
    <source>
        <dbReference type="ARBA" id="ARBA00013023"/>
    </source>
</evidence>
<comment type="pathway">
    <text evidence="3">Cofactor biosynthesis; tetrahydrofolylpolyglutamate biosynthesis.</text>
</comment>
<accession>A0A552WSB9</accession>
<keyword evidence="11" id="KW-0547">Nucleotide-binding</keyword>
<gene>
    <name evidence="21" type="ORF">FJ693_10295</name>
</gene>
<dbReference type="PANTHER" id="PTHR11136">
    <property type="entry name" value="FOLYLPOLYGLUTAMATE SYNTHASE-RELATED"/>
    <property type="match status" value="1"/>
</dbReference>
<evidence type="ECO:0000256" key="18">
    <source>
        <dbReference type="SAM" id="MobiDB-lite"/>
    </source>
</evidence>
<evidence type="ECO:0000256" key="10">
    <source>
        <dbReference type="ARBA" id="ARBA00022723"/>
    </source>
</evidence>
<evidence type="ECO:0000256" key="15">
    <source>
        <dbReference type="ARBA" id="ARBA00030592"/>
    </source>
</evidence>
<dbReference type="Gene3D" id="3.90.190.20">
    <property type="entry name" value="Mur ligase, C-terminal domain"/>
    <property type="match status" value="1"/>
</dbReference>
<name>A0A552WSB9_9MICO</name>
<evidence type="ECO:0000313" key="22">
    <source>
        <dbReference type="Proteomes" id="UP000318693"/>
    </source>
</evidence>
<dbReference type="Proteomes" id="UP000318693">
    <property type="component" value="Unassembled WGS sequence"/>
</dbReference>
<evidence type="ECO:0000256" key="17">
    <source>
        <dbReference type="ARBA" id="ARBA00049161"/>
    </source>
</evidence>
<feature type="domain" description="Mur ligase central" evidence="20">
    <location>
        <begin position="264"/>
        <end position="405"/>
    </location>
</feature>
<evidence type="ECO:0000259" key="19">
    <source>
        <dbReference type="Pfam" id="PF02875"/>
    </source>
</evidence>
<dbReference type="AlphaFoldDB" id="A0A552WSB9"/>
<evidence type="ECO:0000256" key="16">
    <source>
        <dbReference type="ARBA" id="ARBA00047493"/>
    </source>
</evidence>
<dbReference type="GO" id="GO:0008841">
    <property type="term" value="F:dihydrofolate synthase activity"/>
    <property type="evidence" value="ECO:0007669"/>
    <property type="project" value="UniProtKB-EC"/>
</dbReference>
<evidence type="ECO:0000256" key="4">
    <source>
        <dbReference type="ARBA" id="ARBA00008276"/>
    </source>
</evidence>
<dbReference type="InterPro" id="IPR036615">
    <property type="entry name" value="Mur_ligase_C_dom_sf"/>
</dbReference>
<dbReference type="InterPro" id="IPR001645">
    <property type="entry name" value="Folylpolyglutamate_synth"/>
</dbReference>
<keyword evidence="14" id="KW-0289">Folate biosynthesis</keyword>
<evidence type="ECO:0000256" key="14">
    <source>
        <dbReference type="ARBA" id="ARBA00022909"/>
    </source>
</evidence>
<keyword evidence="10" id="KW-0479">Metal-binding</keyword>
<comment type="cofactor">
    <cofactor evidence="1">
        <name>Mg(2+)</name>
        <dbReference type="ChEBI" id="CHEBI:18420"/>
    </cofactor>
</comment>
<feature type="region of interest" description="Disordered" evidence="18">
    <location>
        <begin position="1"/>
        <end position="45"/>
    </location>
</feature>
<dbReference type="RefSeq" id="WP_143418448.1">
    <property type="nucleotide sequence ID" value="NZ_VJXR01000026.1"/>
</dbReference>
<evidence type="ECO:0000259" key="20">
    <source>
        <dbReference type="Pfam" id="PF08245"/>
    </source>
</evidence>
<evidence type="ECO:0000313" key="21">
    <source>
        <dbReference type="EMBL" id="TRW45263.1"/>
    </source>
</evidence>
<comment type="subunit">
    <text evidence="5">Monomer.</text>
</comment>
<feature type="compositionally biased region" description="Basic and acidic residues" evidence="18">
    <location>
        <begin position="34"/>
        <end position="45"/>
    </location>
</feature>
<dbReference type="InterPro" id="IPR018109">
    <property type="entry name" value="Folylpolyglutamate_synth_CS"/>
</dbReference>